<feature type="region of interest" description="Disordered" evidence="1">
    <location>
        <begin position="1"/>
        <end position="20"/>
    </location>
</feature>
<evidence type="ECO:0000313" key="2">
    <source>
        <dbReference type="Ensembl" id="ENSCSAVP00000002430.1"/>
    </source>
</evidence>
<dbReference type="Ensembl" id="ENSCSAVT00000002469.1">
    <property type="protein sequence ID" value="ENSCSAVP00000002430.1"/>
    <property type="gene ID" value="ENSCSAVG00000001428.1"/>
</dbReference>
<organism evidence="2 3">
    <name type="scientific">Ciona savignyi</name>
    <name type="common">Pacific transparent sea squirt</name>
    <dbReference type="NCBI Taxonomy" id="51511"/>
    <lineage>
        <taxon>Eukaryota</taxon>
        <taxon>Metazoa</taxon>
        <taxon>Chordata</taxon>
        <taxon>Tunicata</taxon>
        <taxon>Ascidiacea</taxon>
        <taxon>Phlebobranchia</taxon>
        <taxon>Cionidae</taxon>
        <taxon>Ciona</taxon>
    </lineage>
</organism>
<accession>H2YAT2</accession>
<dbReference type="InParanoid" id="H2YAT2"/>
<keyword evidence="3" id="KW-1185">Reference proteome</keyword>
<dbReference type="AlphaFoldDB" id="H2YAT2"/>
<evidence type="ECO:0000313" key="3">
    <source>
        <dbReference type="Proteomes" id="UP000007875"/>
    </source>
</evidence>
<dbReference type="Proteomes" id="UP000007875">
    <property type="component" value="Unassembled WGS sequence"/>
</dbReference>
<proteinExistence type="predicted"/>
<protein>
    <submittedName>
        <fullName evidence="2">Uncharacterized protein</fullName>
    </submittedName>
</protein>
<name>H2YAT2_CIOSA</name>
<reference evidence="2" key="3">
    <citation type="submission" date="2025-09" db="UniProtKB">
        <authorList>
            <consortium name="Ensembl"/>
        </authorList>
    </citation>
    <scope>IDENTIFICATION</scope>
</reference>
<evidence type="ECO:0000256" key="1">
    <source>
        <dbReference type="SAM" id="MobiDB-lite"/>
    </source>
</evidence>
<reference evidence="3" key="1">
    <citation type="submission" date="2003-08" db="EMBL/GenBank/DDBJ databases">
        <authorList>
            <person name="Birren B."/>
            <person name="Nusbaum C."/>
            <person name="Abebe A."/>
            <person name="Abouelleil A."/>
            <person name="Adekoya E."/>
            <person name="Ait-zahra M."/>
            <person name="Allen N."/>
            <person name="Allen T."/>
            <person name="An P."/>
            <person name="Anderson M."/>
            <person name="Anderson S."/>
            <person name="Arachchi H."/>
            <person name="Armbruster J."/>
            <person name="Bachantsang P."/>
            <person name="Baldwin J."/>
            <person name="Barry A."/>
            <person name="Bayul T."/>
            <person name="Blitshsteyn B."/>
            <person name="Bloom T."/>
            <person name="Blye J."/>
            <person name="Boguslavskiy L."/>
            <person name="Borowsky M."/>
            <person name="Boukhgalter B."/>
            <person name="Brunache A."/>
            <person name="Butler J."/>
            <person name="Calixte N."/>
            <person name="Calvo S."/>
            <person name="Camarata J."/>
            <person name="Campo K."/>
            <person name="Chang J."/>
            <person name="Cheshatsang Y."/>
            <person name="Citroen M."/>
            <person name="Collymore A."/>
            <person name="Considine T."/>
            <person name="Cook A."/>
            <person name="Cooke P."/>
            <person name="Corum B."/>
            <person name="Cuomo C."/>
            <person name="David R."/>
            <person name="Dawoe T."/>
            <person name="Degray S."/>
            <person name="Dodge S."/>
            <person name="Dooley K."/>
            <person name="Dorje P."/>
            <person name="Dorjee K."/>
            <person name="Dorris L."/>
            <person name="Duffey N."/>
            <person name="Dupes A."/>
            <person name="Elkins T."/>
            <person name="Engels R."/>
            <person name="Erickson J."/>
            <person name="Farina A."/>
            <person name="Faro S."/>
            <person name="Ferreira P."/>
            <person name="Fischer H."/>
            <person name="Fitzgerald M."/>
            <person name="Foley K."/>
            <person name="Gage D."/>
            <person name="Galagan J."/>
            <person name="Gearin G."/>
            <person name="Gnerre S."/>
            <person name="Gnirke A."/>
            <person name="Goyette A."/>
            <person name="Graham J."/>
            <person name="Grandbois E."/>
            <person name="Gyaltsen K."/>
            <person name="Hafez N."/>
            <person name="Hagopian D."/>
            <person name="Hagos B."/>
            <person name="Hall J."/>
            <person name="Hatcher B."/>
            <person name="Heller A."/>
            <person name="Higgins H."/>
            <person name="Honan T."/>
            <person name="Horn A."/>
            <person name="Houde N."/>
            <person name="Hughes L."/>
            <person name="Hulme W."/>
            <person name="Husby E."/>
            <person name="Iliev I."/>
            <person name="Jaffe D."/>
            <person name="Jones C."/>
            <person name="Kamal M."/>
            <person name="Kamat A."/>
            <person name="Kamvysselis M."/>
            <person name="Karlsson E."/>
            <person name="Kells C."/>
            <person name="Kieu A."/>
            <person name="Kisner P."/>
            <person name="Kodira C."/>
            <person name="Kulbokas E."/>
            <person name="Labutti K."/>
            <person name="Lama D."/>
            <person name="Landers T."/>
            <person name="Leger J."/>
            <person name="Levine S."/>
            <person name="Lewis D."/>
            <person name="Lewis T."/>
            <person name="Lindblad-toh K."/>
            <person name="Liu X."/>
            <person name="Lokyitsang T."/>
            <person name="Lokyitsang Y."/>
            <person name="Lucien O."/>
            <person name="Lui A."/>
            <person name="Ma L.J."/>
            <person name="Mabbitt R."/>
            <person name="Macdonald J."/>
            <person name="Maclean C."/>
            <person name="Major J."/>
            <person name="Manning J."/>
            <person name="Marabella R."/>
            <person name="Maru K."/>
            <person name="Matthews C."/>
            <person name="Mauceli E."/>
            <person name="Mccarthy M."/>
            <person name="Mcdonough S."/>
            <person name="Mcghee T."/>
            <person name="Meldrim J."/>
            <person name="Meneus L."/>
            <person name="Mesirov J."/>
            <person name="Mihalev A."/>
            <person name="Mihova T."/>
            <person name="Mikkelsen T."/>
            <person name="Mlenga V."/>
            <person name="Moru K."/>
            <person name="Mozes J."/>
            <person name="Mulrain L."/>
            <person name="Munson G."/>
            <person name="Naylor J."/>
            <person name="Newes C."/>
            <person name="Nguyen C."/>
            <person name="Nguyen N."/>
            <person name="Nguyen T."/>
            <person name="Nicol R."/>
            <person name="Nielsen C."/>
            <person name="Nizzari M."/>
            <person name="Norbu C."/>
            <person name="Norbu N."/>
            <person name="O'donnell P."/>
            <person name="Okoawo O."/>
            <person name="O'leary S."/>
            <person name="Omotosho B."/>
            <person name="O'neill K."/>
            <person name="Osman S."/>
            <person name="Parker S."/>
            <person name="Perrin D."/>
            <person name="Phunkhang P."/>
            <person name="Piqani B."/>
            <person name="Purcell S."/>
            <person name="Rachupka T."/>
            <person name="Ramasamy U."/>
            <person name="Rameau R."/>
            <person name="Ray V."/>
            <person name="Raymond C."/>
            <person name="Retta R."/>
            <person name="Richardson S."/>
            <person name="Rise C."/>
            <person name="Rodriguez J."/>
            <person name="Rogers J."/>
            <person name="Rogov P."/>
            <person name="Rutman M."/>
            <person name="Schupbach R."/>
            <person name="Seaman C."/>
            <person name="Settipalli S."/>
            <person name="Sharpe T."/>
            <person name="Sheridan J."/>
            <person name="Sherpa N."/>
            <person name="Shi J."/>
            <person name="Smirnov S."/>
            <person name="Smith C."/>
            <person name="Sougnez C."/>
            <person name="Spencer B."/>
            <person name="Stalker J."/>
            <person name="Stange-thomann N."/>
            <person name="Stavropoulos S."/>
            <person name="Stetson K."/>
            <person name="Stone C."/>
            <person name="Stone S."/>
            <person name="Stubbs M."/>
            <person name="Talamas J."/>
            <person name="Tchuinga P."/>
            <person name="Tenzing P."/>
            <person name="Tesfaye S."/>
            <person name="Theodore J."/>
            <person name="Thoulutsang Y."/>
            <person name="Topham K."/>
            <person name="Towey S."/>
            <person name="Tsamla T."/>
            <person name="Tsomo N."/>
            <person name="Vallee D."/>
            <person name="Vassiliev H."/>
            <person name="Venkataraman V."/>
            <person name="Vinson J."/>
            <person name="Vo A."/>
            <person name="Wade C."/>
            <person name="Wang S."/>
            <person name="Wangchuk T."/>
            <person name="Wangdi T."/>
            <person name="Whittaker C."/>
            <person name="Wilkinson J."/>
            <person name="Wu Y."/>
            <person name="Wyman D."/>
            <person name="Yadav S."/>
            <person name="Yang S."/>
            <person name="Yang X."/>
            <person name="Yeager S."/>
            <person name="Yee E."/>
            <person name="Young G."/>
            <person name="Zainoun J."/>
            <person name="Zembeck L."/>
            <person name="Zimmer A."/>
            <person name="Zody M."/>
            <person name="Lander E."/>
        </authorList>
    </citation>
    <scope>NUCLEOTIDE SEQUENCE [LARGE SCALE GENOMIC DNA]</scope>
</reference>
<dbReference type="HOGENOM" id="CLU_990309_0_0_1"/>
<sequence>MTHQPVASFSATVQTHNQMASQQPMVSFSQPMPSHNQMAQHPMVTFSGTMPIPSQLQQQPIVTFSGNMPSHNQMTQQPVSFSGSVMAAALGGGRAIQGPNNPIAVSLTGPVHQQPVGSMGPAVPLPQPTLVYTVTRSTDNVPLASTLVSATGHEVTIVADAQQNPSSSRAASMRAVGHGGQAFSNITPGSQPIAQVTTHQNSVMTSGIGGANTSMPPAAVSMGRQVVQNNIAQTAHNVQHTVGTSQLNEQGMLTYPIAAVQQAKIHTSSTFLHCVVDADCK</sequence>
<reference evidence="2" key="2">
    <citation type="submission" date="2025-08" db="UniProtKB">
        <authorList>
            <consortium name="Ensembl"/>
        </authorList>
    </citation>
    <scope>IDENTIFICATION</scope>
</reference>